<keyword evidence="1" id="KW-0812">Transmembrane</keyword>
<dbReference type="InterPro" id="IPR008407">
    <property type="entry name" value="Brnchd-chn_aa_trnsp_AzlD"/>
</dbReference>
<feature type="transmembrane region" description="Helical" evidence="1">
    <location>
        <begin position="83"/>
        <end position="101"/>
    </location>
</feature>
<gene>
    <name evidence="2" type="ORF">ACFFSY_09230</name>
</gene>
<accession>A0ABV5KLI6</accession>
<dbReference type="EMBL" id="JBHMDO010000017">
    <property type="protein sequence ID" value="MFB9326091.1"/>
    <property type="molecule type" value="Genomic_DNA"/>
</dbReference>
<dbReference type="Pfam" id="PF05437">
    <property type="entry name" value="AzlD"/>
    <property type="match status" value="1"/>
</dbReference>
<dbReference type="Proteomes" id="UP001589747">
    <property type="component" value="Unassembled WGS sequence"/>
</dbReference>
<keyword evidence="3" id="KW-1185">Reference proteome</keyword>
<keyword evidence="1" id="KW-1133">Transmembrane helix</keyword>
<evidence type="ECO:0000313" key="3">
    <source>
        <dbReference type="Proteomes" id="UP001589747"/>
    </source>
</evidence>
<proteinExistence type="predicted"/>
<comment type="caution">
    <text evidence="2">The sequence shown here is derived from an EMBL/GenBank/DDBJ whole genome shotgun (WGS) entry which is preliminary data.</text>
</comment>
<reference evidence="2 3" key="1">
    <citation type="submission" date="2024-09" db="EMBL/GenBank/DDBJ databases">
        <authorList>
            <person name="Sun Q."/>
            <person name="Mori K."/>
        </authorList>
    </citation>
    <scope>NUCLEOTIDE SEQUENCE [LARGE SCALE GENOMIC DNA]</scope>
    <source>
        <strain evidence="2 3">TISTR 2452</strain>
    </source>
</reference>
<feature type="transmembrane region" description="Helical" evidence="1">
    <location>
        <begin position="61"/>
        <end position="78"/>
    </location>
</feature>
<organism evidence="2 3">
    <name type="scientific">Paenibacillus aurantiacus</name>
    <dbReference type="NCBI Taxonomy" id="1936118"/>
    <lineage>
        <taxon>Bacteria</taxon>
        <taxon>Bacillati</taxon>
        <taxon>Bacillota</taxon>
        <taxon>Bacilli</taxon>
        <taxon>Bacillales</taxon>
        <taxon>Paenibacillaceae</taxon>
        <taxon>Paenibacillus</taxon>
    </lineage>
</organism>
<evidence type="ECO:0000313" key="2">
    <source>
        <dbReference type="EMBL" id="MFB9326091.1"/>
    </source>
</evidence>
<protein>
    <submittedName>
        <fullName evidence="2">AzlD domain-containing protein</fullName>
    </submittedName>
</protein>
<evidence type="ECO:0000256" key="1">
    <source>
        <dbReference type="SAM" id="Phobius"/>
    </source>
</evidence>
<feature type="transmembrane region" description="Helical" evidence="1">
    <location>
        <begin position="37"/>
        <end position="55"/>
    </location>
</feature>
<feature type="transmembrane region" description="Helical" evidence="1">
    <location>
        <begin position="6"/>
        <end position="25"/>
    </location>
</feature>
<keyword evidence="1" id="KW-0472">Membrane</keyword>
<sequence>MTIAVIALMGLITFAIRFAPLLIARRESGEEGDRRPFLAYLPLAVLSALTVPGVFQVDQETPWVGAAAGIAAALLALAKKVPLFGLIAGSVLVAVLVKFLAMP</sequence>
<name>A0ABV5KLI6_9BACL</name>
<dbReference type="RefSeq" id="WP_377493053.1">
    <property type="nucleotide sequence ID" value="NZ_JBHMDO010000017.1"/>
</dbReference>